<comment type="caution">
    <text evidence="3">The sequence shown here is derived from an EMBL/GenBank/DDBJ whole genome shotgun (WGS) entry which is preliminary data.</text>
</comment>
<organism evidence="3 4">
    <name type="scientific">Diaporthe australafricana</name>
    <dbReference type="NCBI Taxonomy" id="127596"/>
    <lineage>
        <taxon>Eukaryota</taxon>
        <taxon>Fungi</taxon>
        <taxon>Dikarya</taxon>
        <taxon>Ascomycota</taxon>
        <taxon>Pezizomycotina</taxon>
        <taxon>Sordariomycetes</taxon>
        <taxon>Sordariomycetidae</taxon>
        <taxon>Diaporthales</taxon>
        <taxon>Diaporthaceae</taxon>
        <taxon>Diaporthe</taxon>
    </lineage>
</organism>
<sequence length="398" mass="44266">MNPEDSSEVGSSIHPSRSEGSSSGDTGNAGKRRPARRDPEKRRLQNIQAQKKYREKLKKRLENLEDLAASVGAGTAVSSATTPEMSPSVALVAQSGPSVSTTFNHYCTQHDKQQIHGFEPFDFSVDFSDISSSSSESAVSSETALWDPATSVDMSHLIRNKETASRSRYWVGLIECGCVRPHFQVSSETTRDWGDMKVLSIGPSLFAPDPYMNKLRIERICILEAIMSNCLQIGITEEMFCGPGAISPFFRSGGNTKAVDSPGSDNTVATVQRIFKTLKPDVRPIKEQVTMMHRPMIDVLPFPTFRKNLIEMGDAIKEEELYHDLLDGLLCWGGAGVGKQDRDISTGYVSTGTPWDGRSWEARTWFLQKYWALLGGEDGELVRQSEWWRNMRGEDIDL</sequence>
<evidence type="ECO:0000256" key="1">
    <source>
        <dbReference type="SAM" id="MobiDB-lite"/>
    </source>
</evidence>
<keyword evidence="4" id="KW-1185">Reference proteome</keyword>
<reference evidence="3 4" key="1">
    <citation type="journal article" date="2024" name="IMA Fungus">
        <title>IMA Genome - F19 : A genome assembly and annotation guide to empower mycologists, including annotated draft genome sequences of Ceratocystis pirilliformis, Diaporthe australafricana, Fusarium ophioides, Paecilomyces lecythidis, and Sporothrix stenoceras.</title>
        <authorList>
            <person name="Aylward J."/>
            <person name="Wilson A.M."/>
            <person name="Visagie C.M."/>
            <person name="Spraker J."/>
            <person name="Barnes I."/>
            <person name="Buitendag C."/>
            <person name="Ceriani C."/>
            <person name="Del Mar Angel L."/>
            <person name="du Plessis D."/>
            <person name="Fuchs T."/>
            <person name="Gasser K."/>
            <person name="Kramer D."/>
            <person name="Li W."/>
            <person name="Munsamy K."/>
            <person name="Piso A."/>
            <person name="Price J.L."/>
            <person name="Sonnekus B."/>
            <person name="Thomas C."/>
            <person name="van der Nest A."/>
            <person name="van Dijk A."/>
            <person name="van Heerden A."/>
            <person name="van Vuuren N."/>
            <person name="Yilmaz N."/>
            <person name="Duong T.A."/>
            <person name="van der Merwe N.A."/>
            <person name="Wingfield M.J."/>
            <person name="Wingfield B.D."/>
        </authorList>
    </citation>
    <scope>NUCLEOTIDE SEQUENCE [LARGE SCALE GENOMIC DNA]</scope>
    <source>
        <strain evidence="3 4">CMW 18300</strain>
    </source>
</reference>
<feature type="compositionally biased region" description="Polar residues" evidence="1">
    <location>
        <begin position="8"/>
        <end position="26"/>
    </location>
</feature>
<gene>
    <name evidence="3" type="ORF">Daus18300_004576</name>
</gene>
<evidence type="ECO:0000313" key="3">
    <source>
        <dbReference type="EMBL" id="KAL1871940.1"/>
    </source>
</evidence>
<feature type="region of interest" description="Disordered" evidence="1">
    <location>
        <begin position="1"/>
        <end position="52"/>
    </location>
</feature>
<proteinExistence type="predicted"/>
<evidence type="ECO:0000313" key="4">
    <source>
        <dbReference type="Proteomes" id="UP001583177"/>
    </source>
</evidence>
<evidence type="ECO:0000259" key="2">
    <source>
        <dbReference type="PROSITE" id="PS00036"/>
    </source>
</evidence>
<accession>A0ABR3X7Z4</accession>
<dbReference type="CDD" id="cd14688">
    <property type="entry name" value="bZIP_YAP"/>
    <property type="match status" value="1"/>
</dbReference>
<protein>
    <recommendedName>
        <fullName evidence="2">BZIP domain-containing protein</fullName>
    </recommendedName>
</protein>
<dbReference type="PANTHER" id="PTHR38116:SF5">
    <property type="entry name" value="BZIP DOMAIN-CONTAINING PROTEIN"/>
    <property type="match status" value="1"/>
</dbReference>
<dbReference type="InterPro" id="IPR004827">
    <property type="entry name" value="bZIP"/>
</dbReference>
<name>A0ABR3X7Z4_9PEZI</name>
<dbReference type="Pfam" id="PF11905">
    <property type="entry name" value="DUF3425"/>
    <property type="match status" value="1"/>
</dbReference>
<dbReference type="EMBL" id="JAWRVE010000031">
    <property type="protein sequence ID" value="KAL1871940.1"/>
    <property type="molecule type" value="Genomic_DNA"/>
</dbReference>
<dbReference type="PROSITE" id="PS00036">
    <property type="entry name" value="BZIP_BASIC"/>
    <property type="match status" value="1"/>
</dbReference>
<feature type="domain" description="BZIP" evidence="2">
    <location>
        <begin position="41"/>
        <end position="56"/>
    </location>
</feature>
<dbReference type="InterPro" id="IPR021833">
    <property type="entry name" value="DUF3425"/>
</dbReference>
<dbReference type="Proteomes" id="UP001583177">
    <property type="component" value="Unassembled WGS sequence"/>
</dbReference>
<dbReference type="PANTHER" id="PTHR38116">
    <property type="entry name" value="CHROMOSOME 7, WHOLE GENOME SHOTGUN SEQUENCE"/>
    <property type="match status" value="1"/>
</dbReference>